<keyword evidence="3" id="KW-1133">Transmembrane helix</keyword>
<dbReference type="PANTHER" id="PTHR38480:SF1">
    <property type="entry name" value="SLR0254 PROTEIN"/>
    <property type="match status" value="1"/>
</dbReference>
<feature type="domain" description="RDD" evidence="5">
    <location>
        <begin position="36"/>
        <end position="163"/>
    </location>
</feature>
<dbReference type="EMBL" id="CP045810">
    <property type="protein sequence ID" value="QHN37847.1"/>
    <property type="molecule type" value="Genomic_DNA"/>
</dbReference>
<accession>A0A857KHL6</accession>
<dbReference type="GO" id="GO:0016020">
    <property type="term" value="C:membrane"/>
    <property type="evidence" value="ECO:0007669"/>
    <property type="project" value="UniProtKB-SubCell"/>
</dbReference>
<protein>
    <submittedName>
        <fullName evidence="6">RDD family protein</fullName>
    </submittedName>
</protein>
<dbReference type="Pfam" id="PF06271">
    <property type="entry name" value="RDD"/>
    <property type="match status" value="1"/>
</dbReference>
<evidence type="ECO:0000256" key="3">
    <source>
        <dbReference type="ARBA" id="ARBA00022989"/>
    </source>
</evidence>
<evidence type="ECO:0000256" key="1">
    <source>
        <dbReference type="ARBA" id="ARBA00004141"/>
    </source>
</evidence>
<dbReference type="AlphaFoldDB" id="A0A857KHL6"/>
<dbReference type="PANTHER" id="PTHR38480">
    <property type="entry name" value="SLR0254 PROTEIN"/>
    <property type="match status" value="1"/>
</dbReference>
<evidence type="ECO:0000259" key="5">
    <source>
        <dbReference type="Pfam" id="PF06271"/>
    </source>
</evidence>
<sequence>MYGSGVPAGGAGSGTIGVGADDLVSGEAVALDLPAANVALRVLSGLIDIIAGIALWFGLRYLGKALVGDTDDAMLIATLTVATILALVAFPTTMETVTRGKTLGHLALGLRTVRDDAGPISFRHALTRALVGSVELYSCMGFPALVAAVVNSKGKRLGDLLAGTYVIRDRYTLKMPQPLPMPPYLEQWARTADIATLPPQLTLAIRQYFARRFGLAPQSRAMVLQRLVGDAGRYVAPAPPPGTPGEDLLAAVLAERRRRDTERIGRENRLRARLLG</sequence>
<dbReference type="RefSeq" id="WP_005182982.1">
    <property type="nucleotide sequence ID" value="NZ_CP045804.1"/>
</dbReference>
<organism evidence="6">
    <name type="scientific">Gordonia amarae</name>
    <dbReference type="NCBI Taxonomy" id="36821"/>
    <lineage>
        <taxon>Bacteria</taxon>
        <taxon>Bacillati</taxon>
        <taxon>Actinomycetota</taxon>
        <taxon>Actinomycetes</taxon>
        <taxon>Mycobacteriales</taxon>
        <taxon>Gordoniaceae</taxon>
        <taxon>Gordonia</taxon>
    </lineage>
</organism>
<evidence type="ECO:0000313" key="6">
    <source>
        <dbReference type="EMBL" id="QHN37847.1"/>
    </source>
</evidence>
<comment type="subcellular location">
    <subcellularLocation>
        <location evidence="1">Membrane</location>
        <topology evidence="1">Multi-pass membrane protein</topology>
    </subcellularLocation>
</comment>
<keyword evidence="2" id="KW-0812">Transmembrane</keyword>
<reference evidence="6" key="1">
    <citation type="journal article" date="2021" name="Nat. Microbiol.">
        <title>Cocultivation of an ultrasmall environmental parasitic bacterium with lytic ability against bacteria associated with wastewater foams.</title>
        <authorList>
            <person name="Batinovic S."/>
            <person name="Rose J.J.A."/>
            <person name="Ratcliffe J."/>
            <person name="Seviour R.J."/>
            <person name="Petrovski S."/>
        </authorList>
    </citation>
    <scope>NUCLEOTIDE SEQUENCE</scope>
    <source>
        <strain evidence="6">CON44</strain>
    </source>
</reference>
<gene>
    <name evidence="6" type="ORF">GII30_00430</name>
</gene>
<name>A0A857KHL6_9ACTN</name>
<proteinExistence type="predicted"/>
<evidence type="ECO:0000256" key="4">
    <source>
        <dbReference type="ARBA" id="ARBA00023136"/>
    </source>
</evidence>
<keyword evidence="4" id="KW-0472">Membrane</keyword>
<evidence type="ECO:0000256" key="2">
    <source>
        <dbReference type="ARBA" id="ARBA00022692"/>
    </source>
</evidence>
<dbReference type="InterPro" id="IPR010432">
    <property type="entry name" value="RDD"/>
</dbReference>